<reference evidence="2" key="1">
    <citation type="submission" date="2020-08" db="EMBL/GenBank/DDBJ databases">
        <title>Sequencing the genomes of 1000 actinobacteria strains.</title>
        <authorList>
            <person name="Klenk H.-P."/>
        </authorList>
    </citation>
    <scope>NUCLEOTIDE SEQUENCE</scope>
    <source>
        <strain evidence="2">DSM 10695</strain>
    </source>
</reference>
<protein>
    <submittedName>
        <fullName evidence="2">Uncharacterized protein</fullName>
    </submittedName>
</protein>
<gene>
    <name evidence="2" type="ORF">HD592_000233</name>
</gene>
<name>A0A923IWT4_9ACTO</name>
<dbReference type="Proteomes" id="UP000617426">
    <property type="component" value="Unassembled WGS sequence"/>
</dbReference>
<comment type="caution">
    <text evidence="2">The sequence shown here is derived from an EMBL/GenBank/DDBJ whole genome shotgun (WGS) entry which is preliminary data.</text>
</comment>
<accession>A0A923IWT4</accession>
<evidence type="ECO:0000313" key="3">
    <source>
        <dbReference type="Proteomes" id="UP000617426"/>
    </source>
</evidence>
<proteinExistence type="predicted"/>
<dbReference type="AlphaFoldDB" id="A0A923IWT4"/>
<sequence>MRALGDIRDGLVAELMRIESHLPSSVVDPVISALLPHFTGAEITALVEAAAKRQMCVAILDAARSVLSVLEEGEGDLLGTVADEVDSLGELAHFGVAGGSLQLRGSARTACHVADRFLQAVVERLHESSSSVGDGRGRGPRMVGTSDPTEGDAR</sequence>
<evidence type="ECO:0000313" key="2">
    <source>
        <dbReference type="EMBL" id="MBB6333668.1"/>
    </source>
</evidence>
<dbReference type="RefSeq" id="WP_184451357.1">
    <property type="nucleotide sequence ID" value="NZ_JACHMK010000001.1"/>
</dbReference>
<dbReference type="EMBL" id="JACHMK010000001">
    <property type="protein sequence ID" value="MBB6333668.1"/>
    <property type="molecule type" value="Genomic_DNA"/>
</dbReference>
<organism evidence="2 3">
    <name type="scientific">Schaalia hyovaginalis</name>
    <dbReference type="NCBI Taxonomy" id="29316"/>
    <lineage>
        <taxon>Bacteria</taxon>
        <taxon>Bacillati</taxon>
        <taxon>Actinomycetota</taxon>
        <taxon>Actinomycetes</taxon>
        <taxon>Actinomycetales</taxon>
        <taxon>Actinomycetaceae</taxon>
        <taxon>Schaalia</taxon>
    </lineage>
</organism>
<evidence type="ECO:0000256" key="1">
    <source>
        <dbReference type="SAM" id="MobiDB-lite"/>
    </source>
</evidence>
<keyword evidence="3" id="KW-1185">Reference proteome</keyword>
<feature type="region of interest" description="Disordered" evidence="1">
    <location>
        <begin position="128"/>
        <end position="154"/>
    </location>
</feature>